<gene>
    <name evidence="3" type="ORF">AAE3_LOCUS2802</name>
</gene>
<protein>
    <submittedName>
        <fullName evidence="3">Uncharacterized protein</fullName>
    </submittedName>
</protein>
<feature type="compositionally biased region" description="Polar residues" evidence="2">
    <location>
        <begin position="773"/>
        <end position="843"/>
    </location>
</feature>
<feature type="compositionally biased region" description="Pro residues" evidence="2">
    <location>
        <begin position="389"/>
        <end position="400"/>
    </location>
</feature>
<feature type="compositionally biased region" description="Polar residues" evidence="2">
    <location>
        <begin position="320"/>
        <end position="335"/>
    </location>
</feature>
<keyword evidence="4" id="KW-1185">Reference proteome</keyword>
<accession>A0A8S0XMI6</accession>
<feature type="compositionally biased region" description="Low complexity" evidence="2">
    <location>
        <begin position="365"/>
        <end position="378"/>
    </location>
</feature>
<feature type="compositionally biased region" description="Low complexity" evidence="2">
    <location>
        <begin position="951"/>
        <end position="962"/>
    </location>
</feature>
<evidence type="ECO:0000256" key="1">
    <source>
        <dbReference type="SAM" id="Coils"/>
    </source>
</evidence>
<keyword evidence="1" id="KW-0175">Coiled coil</keyword>
<proteinExistence type="predicted"/>
<feature type="compositionally biased region" description="Polar residues" evidence="2">
    <location>
        <begin position="579"/>
        <end position="601"/>
    </location>
</feature>
<feature type="compositionally biased region" description="Polar residues" evidence="2">
    <location>
        <begin position="652"/>
        <end position="674"/>
    </location>
</feature>
<feature type="compositionally biased region" description="Basic residues" evidence="2">
    <location>
        <begin position="141"/>
        <end position="150"/>
    </location>
</feature>
<dbReference type="EMBL" id="CACVBS010000029">
    <property type="protein sequence ID" value="CAA7260447.1"/>
    <property type="molecule type" value="Genomic_DNA"/>
</dbReference>
<feature type="compositionally biased region" description="Low complexity" evidence="2">
    <location>
        <begin position="98"/>
        <end position="110"/>
    </location>
</feature>
<feature type="compositionally biased region" description="Polar residues" evidence="2">
    <location>
        <begin position="537"/>
        <end position="547"/>
    </location>
</feature>
<feature type="coiled-coil region" evidence="1">
    <location>
        <begin position="189"/>
        <end position="295"/>
    </location>
</feature>
<name>A0A8S0XMI6_CYCAE</name>
<dbReference type="Proteomes" id="UP000467700">
    <property type="component" value="Unassembled WGS sequence"/>
</dbReference>
<feature type="region of interest" description="Disordered" evidence="2">
    <location>
        <begin position="462"/>
        <end position="963"/>
    </location>
</feature>
<feature type="compositionally biased region" description="Basic and acidic residues" evidence="2">
    <location>
        <begin position="611"/>
        <end position="627"/>
    </location>
</feature>
<evidence type="ECO:0000313" key="4">
    <source>
        <dbReference type="Proteomes" id="UP000467700"/>
    </source>
</evidence>
<dbReference type="OrthoDB" id="3069722at2759"/>
<feature type="compositionally biased region" description="Polar residues" evidence="2">
    <location>
        <begin position="628"/>
        <end position="645"/>
    </location>
</feature>
<reference evidence="3 4" key="1">
    <citation type="submission" date="2020-01" db="EMBL/GenBank/DDBJ databases">
        <authorList>
            <person name="Gupta K D."/>
        </authorList>
    </citation>
    <scope>NUCLEOTIDE SEQUENCE [LARGE SCALE GENOMIC DNA]</scope>
</reference>
<comment type="caution">
    <text evidence="3">The sequence shown here is derived from an EMBL/GenBank/DDBJ whole genome shotgun (WGS) entry which is preliminary data.</text>
</comment>
<organism evidence="3 4">
    <name type="scientific">Cyclocybe aegerita</name>
    <name type="common">Black poplar mushroom</name>
    <name type="synonym">Agrocybe aegerita</name>
    <dbReference type="NCBI Taxonomy" id="1973307"/>
    <lineage>
        <taxon>Eukaryota</taxon>
        <taxon>Fungi</taxon>
        <taxon>Dikarya</taxon>
        <taxon>Basidiomycota</taxon>
        <taxon>Agaricomycotina</taxon>
        <taxon>Agaricomycetes</taxon>
        <taxon>Agaricomycetidae</taxon>
        <taxon>Agaricales</taxon>
        <taxon>Agaricineae</taxon>
        <taxon>Bolbitiaceae</taxon>
        <taxon>Cyclocybe</taxon>
    </lineage>
</organism>
<feature type="compositionally biased region" description="Low complexity" evidence="2">
    <location>
        <begin position="151"/>
        <end position="161"/>
    </location>
</feature>
<feature type="compositionally biased region" description="Pro residues" evidence="2">
    <location>
        <begin position="496"/>
        <end position="517"/>
    </location>
</feature>
<evidence type="ECO:0000313" key="3">
    <source>
        <dbReference type="EMBL" id="CAA7260447.1"/>
    </source>
</evidence>
<dbReference type="AlphaFoldDB" id="A0A8S0XMI6"/>
<feature type="region of interest" description="Disordered" evidence="2">
    <location>
        <begin position="97"/>
        <end position="161"/>
    </location>
</feature>
<evidence type="ECO:0000256" key="2">
    <source>
        <dbReference type="SAM" id="MobiDB-lite"/>
    </source>
</evidence>
<sequence>MLPGGVSSRVLVDIPRPHRKYGFNMNMGKAAEEVGPAEAGQVDFPSRADRVRLQARLNFRRRAPVMSSSTTTPVTESSEGSALRAFVDETIAKDRRQAAQAAASMSPRSALLSHTSRHGPEQAEESSASLKPNYGALEKRRPPHRKRSAQRRSQSAATNELPLTTLSKLELELLRKDPRAEALRLHDLLNSALQQAQHEAKRAADLERANLENAQKFRVLNENRISAQQEAARATQEITLYKFQLENAKQEVSRAEEALKRTEKEREEAEEAAARARAKARKLRQEQLVAAAREEGRRLGFDLGFEHAKKEREILARRQAQISATPSLATGTNSKGKGKQRADGYRSSHRRHVSAPPAVADDIQSSPESEMSPSMLPLRSLPEVTTPINLPPPAPQPGPSRTPLRQFQPPPESVPPTPAPAPPSVVPSEPYARTKTPSVQHWQIDIPTPDQIARQYNSNEHRNEAIATRPRSEWVTASKHREIRGPLPPGHRAGNIPPPLLPPQPQPPRQPVIPNNPPTSAGRAARFALLPRPSLAKTKQQATSWYRSLSMRRKKKPVIDPIAEEPSAAGPSALEPPATASTVNPPTTASTVPGGASQSVGSLGLGLAKGKVKEKDSFLSAIKEDPSSRGNTPSTDRYGRPTSSVAPVPQSVFRQNQQGLQNQSSYGTFEGSVQNKRRSRRPPSIVVPDPDAPLQPAGVAYAQHAMASNGHPPQGYQSSLHRRPSRISEKTTPDTSIAIDVVPPSGIAPPPVNSPPHTGRNHLSPYHVFKPASMSNLAPMQSVTSLRSQGGTRQQPPASNRAPSVAVSHQRSNQTLNTYGGPSQQQGYSSTPKMKPKASSTFSAAGPYESPSVNEILHARALGSPLPPPQMPSVSAEGRPESVRSGRSRRPLRSHNPSQTSLVVVNPDPPTRQSPTSGMSRRPGPNPVAPAAQETAGGGLVLQPPIQRQASNTSLRSTSSYSKFVPKDYVDPAFWGVSGPGEGPALTVPANGDISTLNARRLSRQASANSGLSYV</sequence>
<feature type="compositionally biased region" description="Pro residues" evidence="2">
    <location>
        <begin position="408"/>
        <end position="425"/>
    </location>
</feature>
<feature type="region of interest" description="Disordered" evidence="2">
    <location>
        <begin position="319"/>
        <end position="447"/>
    </location>
</feature>